<evidence type="ECO:0000313" key="1">
    <source>
        <dbReference type="EMBL" id="AWB35023.1"/>
    </source>
</evidence>
<keyword evidence="2" id="KW-1185">Reference proteome</keyword>
<gene>
    <name evidence="1" type="ORF">DBV39_16230</name>
</gene>
<dbReference type="Proteomes" id="UP000244571">
    <property type="component" value="Chromosome"/>
</dbReference>
<reference evidence="1 2" key="1">
    <citation type="submission" date="2018-04" db="EMBL/GenBank/DDBJ databases">
        <title>Bordetella sp. HZ20 isolated from seawater.</title>
        <authorList>
            <person name="Sun C."/>
        </authorList>
    </citation>
    <scope>NUCLEOTIDE SEQUENCE [LARGE SCALE GENOMIC DNA]</scope>
    <source>
        <strain evidence="1 2">HZ20</strain>
    </source>
</reference>
<evidence type="ECO:0000313" key="2">
    <source>
        <dbReference type="Proteomes" id="UP000244571"/>
    </source>
</evidence>
<protein>
    <submittedName>
        <fullName evidence="1">Uncharacterized protein</fullName>
    </submittedName>
</protein>
<proteinExistence type="predicted"/>
<organism evidence="1 2">
    <name type="scientific">Orrella marina</name>
    <dbReference type="NCBI Taxonomy" id="2163011"/>
    <lineage>
        <taxon>Bacteria</taxon>
        <taxon>Pseudomonadati</taxon>
        <taxon>Pseudomonadota</taxon>
        <taxon>Betaproteobacteria</taxon>
        <taxon>Burkholderiales</taxon>
        <taxon>Alcaligenaceae</taxon>
        <taxon>Orrella</taxon>
    </lineage>
</organism>
<sequence length="90" mass="10177">MYWTSLTQQQYNTPNLRSIPQTGTILHTQTRPNAQSARSGTSGSGISRTCCLDLVHKRSKQIDLDQALVARCSIHISVIRYDADNYYHSH</sequence>
<dbReference type="AlphaFoldDB" id="A0A2R4XMJ8"/>
<accession>A0A2R4XMJ8</accession>
<dbReference type="EMBL" id="CP028901">
    <property type="protein sequence ID" value="AWB35023.1"/>
    <property type="molecule type" value="Genomic_DNA"/>
</dbReference>
<name>A0A2R4XMJ8_9BURK</name>
<dbReference type="KEGG" id="boz:DBV39_16230"/>